<feature type="repeat" description="WD" evidence="1">
    <location>
        <begin position="135"/>
        <end position="166"/>
    </location>
</feature>
<dbReference type="PANTHER" id="PTHR19920:SF0">
    <property type="entry name" value="CYTOSOLIC IRON-SULFUR PROTEIN ASSEMBLY PROTEIN CIAO1-RELATED"/>
    <property type="match status" value="1"/>
</dbReference>
<dbReference type="PROSITE" id="PS50294">
    <property type="entry name" value="WD_REPEATS_REGION"/>
    <property type="match status" value="2"/>
</dbReference>
<evidence type="ECO:0000313" key="3">
    <source>
        <dbReference type="EMBL" id="CAD8115349.1"/>
    </source>
</evidence>
<feature type="region of interest" description="Disordered" evidence="2">
    <location>
        <begin position="1"/>
        <end position="21"/>
    </location>
</feature>
<reference evidence="3" key="1">
    <citation type="submission" date="2021-01" db="EMBL/GenBank/DDBJ databases">
        <authorList>
            <consortium name="Genoscope - CEA"/>
            <person name="William W."/>
        </authorList>
    </citation>
    <scope>NUCLEOTIDE SEQUENCE</scope>
</reference>
<dbReference type="AlphaFoldDB" id="A0A8S1QHR5"/>
<name>A0A8S1QHR5_PARPR</name>
<dbReference type="InterPro" id="IPR001680">
    <property type="entry name" value="WD40_rpt"/>
</dbReference>
<dbReference type="GO" id="GO:0016226">
    <property type="term" value="P:iron-sulfur cluster assembly"/>
    <property type="evidence" value="ECO:0007669"/>
    <property type="project" value="TreeGrafter"/>
</dbReference>
<evidence type="ECO:0008006" key="5">
    <source>
        <dbReference type="Google" id="ProtNLM"/>
    </source>
</evidence>
<dbReference type="PANTHER" id="PTHR19920">
    <property type="entry name" value="WD40 PROTEIN CIAO1"/>
    <property type="match status" value="1"/>
</dbReference>
<dbReference type="OMA" id="THELFGC"/>
<accession>A0A8S1QHR5</accession>
<feature type="repeat" description="WD" evidence="1">
    <location>
        <begin position="90"/>
        <end position="121"/>
    </location>
</feature>
<organism evidence="3 4">
    <name type="scientific">Paramecium primaurelia</name>
    <dbReference type="NCBI Taxonomy" id="5886"/>
    <lineage>
        <taxon>Eukaryota</taxon>
        <taxon>Sar</taxon>
        <taxon>Alveolata</taxon>
        <taxon>Ciliophora</taxon>
        <taxon>Intramacronucleata</taxon>
        <taxon>Oligohymenophorea</taxon>
        <taxon>Peniculida</taxon>
        <taxon>Parameciidae</taxon>
        <taxon>Paramecium</taxon>
    </lineage>
</organism>
<evidence type="ECO:0000256" key="2">
    <source>
        <dbReference type="SAM" id="MobiDB-lite"/>
    </source>
</evidence>
<sequence length="352" mass="41155">MQRQEDKINEEQQKIQQDDSQIQQITNQEITPSNLKPFNYQLMEQNSIKQDQFCYAIAVNKDCSILIAGCKEQIKVFEFNQAILKQLEILSEHSKDVNTLNFLKRSDQFISGSDDNLIIIWARNPNNSWVCQQKLNGHTSYIMCLTLNNNEDVIASGDGDSTIKLWYEQNEWLCKQTIKEHINRVLGLSFNEQQNKLISCGQDMLILVMEQSELNKQWIIIQKIELERQGIRLCFIDNSTFTVQSWGYQYMHIFEMNSSNKLFSKTKDIPVKEGPECTQFPQQYIKSKCILVNKNSSNVNLIRKQQNGEFTTEQTIEFGTHELFGCMTDDGQYLITWGTDSKEFQIREYKEQ</sequence>
<dbReference type="PROSITE" id="PS50082">
    <property type="entry name" value="WD_REPEATS_2"/>
    <property type="match status" value="2"/>
</dbReference>
<evidence type="ECO:0000313" key="4">
    <source>
        <dbReference type="Proteomes" id="UP000688137"/>
    </source>
</evidence>
<dbReference type="Pfam" id="PF00400">
    <property type="entry name" value="WD40"/>
    <property type="match status" value="3"/>
</dbReference>
<dbReference type="Proteomes" id="UP000688137">
    <property type="component" value="Unassembled WGS sequence"/>
</dbReference>
<keyword evidence="1" id="KW-0853">WD repeat</keyword>
<keyword evidence="4" id="KW-1185">Reference proteome</keyword>
<evidence type="ECO:0000256" key="1">
    <source>
        <dbReference type="PROSITE-ProRule" id="PRU00221"/>
    </source>
</evidence>
<comment type="caution">
    <text evidence="3">The sequence shown here is derived from an EMBL/GenBank/DDBJ whole genome shotgun (WGS) entry which is preliminary data.</text>
</comment>
<protein>
    <recommendedName>
        <fullName evidence="5">WD40-repeat-containing domain</fullName>
    </recommendedName>
</protein>
<gene>
    <name evidence="3" type="ORF">PPRIM_AZ9-3.1.T1640004</name>
</gene>
<dbReference type="GO" id="GO:0097361">
    <property type="term" value="C:cytosolic [4Fe-4S] assembly targeting complex"/>
    <property type="evidence" value="ECO:0007669"/>
    <property type="project" value="TreeGrafter"/>
</dbReference>
<proteinExistence type="predicted"/>
<dbReference type="EMBL" id="CAJJDM010000171">
    <property type="protein sequence ID" value="CAD8115349.1"/>
    <property type="molecule type" value="Genomic_DNA"/>
</dbReference>
<feature type="compositionally biased region" description="Basic and acidic residues" evidence="2">
    <location>
        <begin position="1"/>
        <end position="17"/>
    </location>
</feature>
<dbReference type="SMART" id="SM00320">
    <property type="entry name" value="WD40"/>
    <property type="match status" value="4"/>
</dbReference>